<dbReference type="AlphaFoldDB" id="A0A0B6Y2L8"/>
<evidence type="ECO:0000256" key="1">
    <source>
        <dbReference type="SAM" id="MobiDB-lite"/>
    </source>
</evidence>
<feature type="compositionally biased region" description="Basic and acidic residues" evidence="1">
    <location>
        <begin position="76"/>
        <end position="86"/>
    </location>
</feature>
<feature type="non-terminal residue" evidence="3">
    <location>
        <position position="1"/>
    </location>
</feature>
<feature type="domain" description="Helicase C-terminal" evidence="2">
    <location>
        <begin position="1"/>
        <end position="61"/>
    </location>
</feature>
<feature type="compositionally biased region" description="Polar residues" evidence="1">
    <location>
        <begin position="229"/>
        <end position="244"/>
    </location>
</feature>
<feature type="compositionally biased region" description="Pro residues" evidence="1">
    <location>
        <begin position="251"/>
        <end position="263"/>
    </location>
</feature>
<dbReference type="PROSITE" id="PS51194">
    <property type="entry name" value="HELICASE_CTER"/>
    <property type="match status" value="1"/>
</dbReference>
<feature type="compositionally biased region" description="Polar residues" evidence="1">
    <location>
        <begin position="104"/>
        <end position="127"/>
    </location>
</feature>
<dbReference type="EMBL" id="HACG01003221">
    <property type="protein sequence ID" value="CEK50086.1"/>
    <property type="molecule type" value="Transcribed_RNA"/>
</dbReference>
<evidence type="ECO:0000259" key="2">
    <source>
        <dbReference type="PROSITE" id="PS51194"/>
    </source>
</evidence>
<evidence type="ECO:0000313" key="3">
    <source>
        <dbReference type="EMBL" id="CEK50086.1"/>
    </source>
</evidence>
<dbReference type="InterPro" id="IPR001650">
    <property type="entry name" value="Helicase_C-like"/>
</dbReference>
<dbReference type="Gene3D" id="3.40.50.300">
    <property type="entry name" value="P-loop containing nucleotide triphosphate hydrolases"/>
    <property type="match status" value="1"/>
</dbReference>
<name>A0A0B6Y2L8_9EUPU</name>
<accession>A0A0B6Y2L8</accession>
<dbReference type="InterPro" id="IPR027417">
    <property type="entry name" value="P-loop_NTPase"/>
</dbReference>
<feature type="region of interest" description="Disordered" evidence="1">
    <location>
        <begin position="62"/>
        <end position="132"/>
    </location>
</feature>
<feature type="region of interest" description="Disordered" evidence="1">
    <location>
        <begin position="229"/>
        <end position="263"/>
    </location>
</feature>
<dbReference type="SUPFAM" id="SSF52540">
    <property type="entry name" value="P-loop containing nucleoside triphosphate hydrolases"/>
    <property type="match status" value="1"/>
</dbReference>
<reference evidence="3" key="1">
    <citation type="submission" date="2014-12" db="EMBL/GenBank/DDBJ databases">
        <title>Insight into the proteome of Arion vulgaris.</title>
        <authorList>
            <person name="Aradska J."/>
            <person name="Bulat T."/>
            <person name="Smidak R."/>
            <person name="Sarate P."/>
            <person name="Gangsoo J."/>
            <person name="Sialana F."/>
            <person name="Bilban M."/>
            <person name="Lubec G."/>
        </authorList>
    </citation>
    <scope>NUCLEOTIDE SEQUENCE</scope>
    <source>
        <tissue evidence="3">Skin</tissue>
    </source>
</reference>
<proteinExistence type="predicted"/>
<dbReference type="PANTHER" id="PTHR47958">
    <property type="entry name" value="ATP-DEPENDENT RNA HELICASE DBP3"/>
    <property type="match status" value="1"/>
</dbReference>
<protein>
    <recommendedName>
        <fullName evidence="2">Helicase C-terminal domain-containing protein</fullName>
    </recommendedName>
</protein>
<sequence length="263" mass="28688">NFDYPNCSEDYVHRIGRTARSNNTGTAYTLLTPANAKQIPDLIAVLREAKQIISPKLLQMAESSRGYQGKGRSRWGAKERGGRGDRTSGSSHGELRDRERSFGGSRTNVLSGFSSQEGYTTDRSSVGDQFGRDKANTFNQQQQKPISFNQTADKSTLFTQLGQRQTTPGGNAFSSDFQNSSKQIAPAVGAYQAGNVGISQANFQLHQSGFNQKPGMPSIQPLLNMGGFNSQPIYGPQQSWSQTFRPALPMTSPPPPTPQNQGY</sequence>
<organism evidence="3">
    <name type="scientific">Arion vulgaris</name>
    <dbReference type="NCBI Taxonomy" id="1028688"/>
    <lineage>
        <taxon>Eukaryota</taxon>
        <taxon>Metazoa</taxon>
        <taxon>Spiralia</taxon>
        <taxon>Lophotrochozoa</taxon>
        <taxon>Mollusca</taxon>
        <taxon>Gastropoda</taxon>
        <taxon>Heterobranchia</taxon>
        <taxon>Euthyneura</taxon>
        <taxon>Panpulmonata</taxon>
        <taxon>Eupulmonata</taxon>
        <taxon>Stylommatophora</taxon>
        <taxon>Helicina</taxon>
        <taxon>Arionoidea</taxon>
        <taxon>Arionidae</taxon>
        <taxon>Arion</taxon>
    </lineage>
</organism>
<gene>
    <name evidence="3" type="primary">ORF9819</name>
</gene>